<dbReference type="GeneID" id="62759244"/>
<proteinExistence type="predicted"/>
<dbReference type="HOGENOM" id="CLU_042516_1_0_11"/>
<reference evidence="1 2" key="1">
    <citation type="submission" date="2011-06" db="EMBL/GenBank/DDBJ databases">
        <title>The Genome Sequence of Collinsella tanakaei YIT 12063.</title>
        <authorList>
            <consortium name="The Broad Institute Genome Sequencing Platform"/>
            <person name="Earl A."/>
            <person name="Ward D."/>
            <person name="Feldgarden M."/>
            <person name="Gevers D."/>
            <person name="Morotomi M."/>
            <person name="Young S.K."/>
            <person name="Zeng Q."/>
            <person name="Gargeya S."/>
            <person name="Fitzgerald M."/>
            <person name="Haas B."/>
            <person name="Abouelleil A."/>
            <person name="Alvarado L."/>
            <person name="Arachchi H.M."/>
            <person name="Berlin A."/>
            <person name="Brown A."/>
            <person name="Chapman S.B."/>
            <person name="Chen Z."/>
            <person name="Dunbar C."/>
            <person name="Freedman E."/>
            <person name="Gearin G."/>
            <person name="Gellesch M."/>
            <person name="Goldberg J."/>
            <person name="Griggs A."/>
            <person name="Gujja S."/>
            <person name="Heiman D."/>
            <person name="Howarth C."/>
            <person name="Larson L."/>
            <person name="Lui A."/>
            <person name="MacDonald P.J.P."/>
            <person name="Mehta T."/>
            <person name="Montmayeur A."/>
            <person name="Murphy C."/>
            <person name="Neiman D."/>
            <person name="Pearson M."/>
            <person name="Priest M."/>
            <person name="Roberts A."/>
            <person name="Saif S."/>
            <person name="Shea T."/>
            <person name="Shenoy N."/>
            <person name="Sisk P."/>
            <person name="Stolte C."/>
            <person name="Sykes S."/>
            <person name="Wortman J."/>
            <person name="Nusbaum C."/>
            <person name="Birren B."/>
        </authorList>
    </citation>
    <scope>NUCLEOTIDE SEQUENCE [LARGE SCALE GENOMIC DNA]</scope>
    <source>
        <strain evidence="1 2">YIT 12063</strain>
    </source>
</reference>
<dbReference type="AlphaFoldDB" id="G1WJN2"/>
<dbReference type="Proteomes" id="UP000004830">
    <property type="component" value="Unassembled WGS sequence"/>
</dbReference>
<accession>G1WJN2</accession>
<dbReference type="OrthoDB" id="9812605at2"/>
<evidence type="ECO:0008006" key="3">
    <source>
        <dbReference type="Google" id="ProtNLM"/>
    </source>
</evidence>
<dbReference type="EMBL" id="ADLS01000019">
    <property type="protein sequence ID" value="EGX70098.1"/>
    <property type="molecule type" value="Genomic_DNA"/>
</dbReference>
<comment type="caution">
    <text evidence="1">The sequence shown here is derived from an EMBL/GenBank/DDBJ whole genome shotgun (WGS) entry which is preliminary data.</text>
</comment>
<gene>
    <name evidence="1" type="ORF">HMPREF9452_01545</name>
</gene>
<dbReference type="RefSeq" id="WP_009141579.1">
    <property type="nucleotide sequence ID" value="NZ_JH126470.1"/>
</dbReference>
<dbReference type="STRING" id="742742.HMPREF9452_01545"/>
<dbReference type="eggNOG" id="COG3550">
    <property type="taxonomic scope" value="Bacteria"/>
</dbReference>
<evidence type="ECO:0000313" key="2">
    <source>
        <dbReference type="Proteomes" id="UP000004830"/>
    </source>
</evidence>
<sequence>MGGDTYIPMGDAARALGVTKPRISQLLSSGELTGSLVGGRRMIDGDSTERYLAGKAAAVEFDASRTFVLMSADHEVAVVRHDPRKDNPLVVREILDAPRMPLGTVTSGGKTKPRNVTDWWGHRSVPASRPGLLARLGQIEIADFSLLPLNNMALSLSDCYWLRPATNETLQWSDVNYFENDFVQSNLMAWDNWLSAVGLDSPDNTSEGELPKRWVIRDGVRCLAKGCTGDDQRPFNEVVATALYCRLLQPDEYVPYTLAHIQDGPLCLCPNFLGEREEYVPAALVRGDLSSMRGATTYDRLVRFAERHACDAANMHCALSQMIVCDAILANTDRHWCNFGFIRSVDTLQMRPAPLFDSGNSLWYNKTPQQVERNDWTFQSRPFEPNPAHQLALANDLSWYDPTAFDHAALSGFVDEAVEILSHSKHAAANGRLDYIARGLQKRVDQVSAAMEALQFAHRGWR</sequence>
<evidence type="ECO:0000313" key="1">
    <source>
        <dbReference type="EMBL" id="EGX70098.1"/>
    </source>
</evidence>
<dbReference type="PATRIC" id="fig|742742.3.peg.1526"/>
<protein>
    <recommendedName>
        <fullName evidence="3">Helix-turn-helix domain-containing protein</fullName>
    </recommendedName>
</protein>
<keyword evidence="2" id="KW-1185">Reference proteome</keyword>
<name>G1WJN2_9ACTN</name>
<organism evidence="1 2">
    <name type="scientific">Collinsella tanakaei YIT 12063</name>
    <dbReference type="NCBI Taxonomy" id="742742"/>
    <lineage>
        <taxon>Bacteria</taxon>
        <taxon>Bacillati</taxon>
        <taxon>Actinomycetota</taxon>
        <taxon>Coriobacteriia</taxon>
        <taxon>Coriobacteriales</taxon>
        <taxon>Coriobacteriaceae</taxon>
        <taxon>Collinsella</taxon>
    </lineage>
</organism>
<dbReference type="Gene3D" id="1.10.1070.20">
    <property type="match status" value="1"/>
</dbReference>